<dbReference type="Pfam" id="PF04234">
    <property type="entry name" value="CopC"/>
    <property type="match status" value="1"/>
</dbReference>
<keyword evidence="9" id="KW-1185">Reference proteome</keyword>
<dbReference type="InterPro" id="IPR014756">
    <property type="entry name" value="Ig_E-set"/>
</dbReference>
<organism evidence="8 9">
    <name type="scientific">Dictyobacter arantiisoli</name>
    <dbReference type="NCBI Taxonomy" id="2014874"/>
    <lineage>
        <taxon>Bacteria</taxon>
        <taxon>Bacillati</taxon>
        <taxon>Chloroflexota</taxon>
        <taxon>Ktedonobacteria</taxon>
        <taxon>Ktedonobacterales</taxon>
        <taxon>Dictyobacteraceae</taxon>
        <taxon>Dictyobacter</taxon>
    </lineage>
</organism>
<keyword evidence="6" id="KW-1133">Transmembrane helix</keyword>
<dbReference type="AlphaFoldDB" id="A0A5A5TAC0"/>
<dbReference type="OrthoDB" id="164785at2"/>
<keyword evidence="6" id="KW-0472">Membrane</keyword>
<dbReference type="EMBL" id="BIXY01000024">
    <property type="protein sequence ID" value="GCF08460.1"/>
    <property type="molecule type" value="Genomic_DNA"/>
</dbReference>
<dbReference type="GO" id="GO:0046688">
    <property type="term" value="P:response to copper ion"/>
    <property type="evidence" value="ECO:0007669"/>
    <property type="project" value="InterPro"/>
</dbReference>
<dbReference type="Proteomes" id="UP000322530">
    <property type="component" value="Unassembled WGS sequence"/>
</dbReference>
<dbReference type="RefSeq" id="WP_149401448.1">
    <property type="nucleotide sequence ID" value="NZ_BIXY01000024.1"/>
</dbReference>
<evidence type="ECO:0000256" key="2">
    <source>
        <dbReference type="ARBA" id="ARBA00022723"/>
    </source>
</evidence>
<reference evidence="8 9" key="1">
    <citation type="submission" date="2019-01" db="EMBL/GenBank/DDBJ databases">
        <title>Draft genome sequence of Dictyobacter sp. Uno17.</title>
        <authorList>
            <person name="Wang C.M."/>
            <person name="Zheng Y."/>
            <person name="Sakai Y."/>
            <person name="Abe K."/>
            <person name="Yokota A."/>
            <person name="Yabe S."/>
        </authorList>
    </citation>
    <scope>NUCLEOTIDE SEQUENCE [LARGE SCALE GENOMIC DNA]</scope>
    <source>
        <strain evidence="8 9">Uno17</strain>
    </source>
</reference>
<dbReference type="PANTHER" id="PTHR34820:SF4">
    <property type="entry name" value="INNER MEMBRANE PROTEIN YEBZ"/>
    <property type="match status" value="1"/>
</dbReference>
<dbReference type="SUPFAM" id="SSF81296">
    <property type="entry name" value="E set domains"/>
    <property type="match status" value="1"/>
</dbReference>
<protein>
    <recommendedName>
        <fullName evidence="7">CopC domain-containing protein</fullName>
    </recommendedName>
</protein>
<dbReference type="InterPro" id="IPR014755">
    <property type="entry name" value="Cu-Rt/internalin_Ig-like"/>
</dbReference>
<evidence type="ECO:0000313" key="9">
    <source>
        <dbReference type="Proteomes" id="UP000322530"/>
    </source>
</evidence>
<dbReference type="Gene3D" id="2.60.40.1220">
    <property type="match status" value="1"/>
</dbReference>
<dbReference type="InterPro" id="IPR032694">
    <property type="entry name" value="CopC/D"/>
</dbReference>
<keyword evidence="3" id="KW-0732">Signal</keyword>
<proteinExistence type="predicted"/>
<name>A0A5A5TAC0_9CHLR</name>
<comment type="caution">
    <text evidence="8">The sequence shown here is derived from an EMBL/GenBank/DDBJ whole genome shotgun (WGS) entry which is preliminary data.</text>
</comment>
<evidence type="ECO:0000313" key="8">
    <source>
        <dbReference type="EMBL" id="GCF08460.1"/>
    </source>
</evidence>
<feature type="region of interest" description="Disordered" evidence="5">
    <location>
        <begin position="137"/>
        <end position="166"/>
    </location>
</feature>
<evidence type="ECO:0000256" key="6">
    <source>
        <dbReference type="SAM" id="Phobius"/>
    </source>
</evidence>
<keyword evidence="2" id="KW-0479">Metal-binding</keyword>
<accession>A0A5A5TAC0</accession>
<dbReference type="InterPro" id="IPR007348">
    <property type="entry name" value="CopC_dom"/>
</dbReference>
<sequence>MALSQQRFRLLGAVIFSLGLFFALAGTSMAQSLHAIVHQSNPAINSVIAKAPTTITVTALENMKPGAANSNLQVYGPDGKLVNDGNAKVSLNNPMQMSVAIKPEKANGTYIVRWTTVSSDDGDPAQGAFVFTVGTSAAGASSTQTQPTATPKPASTSTTTTTSNGTPLWVTIATGVVALLVGAGAGFGARGARKTTTPVAEPTRTPVS</sequence>
<feature type="region of interest" description="Disordered" evidence="5">
    <location>
        <begin position="188"/>
        <end position="208"/>
    </location>
</feature>
<keyword evidence="4" id="KW-0186">Copper</keyword>
<evidence type="ECO:0000256" key="5">
    <source>
        <dbReference type="SAM" id="MobiDB-lite"/>
    </source>
</evidence>
<dbReference type="GO" id="GO:0030313">
    <property type="term" value="C:cell envelope"/>
    <property type="evidence" value="ECO:0007669"/>
    <property type="project" value="UniProtKB-SubCell"/>
</dbReference>
<dbReference type="GO" id="GO:0005507">
    <property type="term" value="F:copper ion binding"/>
    <property type="evidence" value="ECO:0007669"/>
    <property type="project" value="InterPro"/>
</dbReference>
<keyword evidence="6" id="KW-0812">Transmembrane</keyword>
<feature type="domain" description="CopC" evidence="7">
    <location>
        <begin position="34"/>
        <end position="133"/>
    </location>
</feature>
<evidence type="ECO:0000256" key="1">
    <source>
        <dbReference type="ARBA" id="ARBA00004196"/>
    </source>
</evidence>
<comment type="subcellular location">
    <subcellularLocation>
        <location evidence="1">Cell envelope</location>
    </subcellularLocation>
</comment>
<dbReference type="PANTHER" id="PTHR34820">
    <property type="entry name" value="INNER MEMBRANE PROTEIN YEBZ"/>
    <property type="match status" value="1"/>
</dbReference>
<gene>
    <name evidence="8" type="ORF">KDI_20240</name>
</gene>
<dbReference type="GO" id="GO:0005886">
    <property type="term" value="C:plasma membrane"/>
    <property type="evidence" value="ECO:0007669"/>
    <property type="project" value="TreeGrafter"/>
</dbReference>
<feature type="transmembrane region" description="Helical" evidence="6">
    <location>
        <begin position="168"/>
        <end position="189"/>
    </location>
</feature>
<evidence type="ECO:0000259" key="7">
    <source>
        <dbReference type="Pfam" id="PF04234"/>
    </source>
</evidence>
<evidence type="ECO:0000256" key="4">
    <source>
        <dbReference type="ARBA" id="ARBA00023008"/>
    </source>
</evidence>
<dbReference type="GO" id="GO:0042597">
    <property type="term" value="C:periplasmic space"/>
    <property type="evidence" value="ECO:0007669"/>
    <property type="project" value="InterPro"/>
</dbReference>
<dbReference type="GO" id="GO:0006825">
    <property type="term" value="P:copper ion transport"/>
    <property type="evidence" value="ECO:0007669"/>
    <property type="project" value="InterPro"/>
</dbReference>
<evidence type="ECO:0000256" key="3">
    <source>
        <dbReference type="ARBA" id="ARBA00022729"/>
    </source>
</evidence>